<evidence type="ECO:0000256" key="1">
    <source>
        <dbReference type="SAM" id="Phobius"/>
    </source>
</evidence>
<sequence length="444" mass="51917">MIHLFKSLYFSKVVFHFVIGIVILFVFAFVFPWLLGIAQLCFMILILLLLADGIILFMAKKGIFCRRDVPERLSNGDENPISIFIENHYSFSILLEIIDEIPFQFQKRDLLFHTSLKSAEQQIVEYQLRPTKRGEYSFGAVNVYVKSPIRLLQRRFQFSQDKMVAVYPSFLQMRAYELMAISNRLTELGIKKIRRIGQSQEFEQIRQYVQGDDVRSINWKATARRNDVMVNAYQEEKSQNVYCLIDKGRVMQMPFDGLSLLDYAINATLILSNIAINKQDKAGVITFSDRIGQVLSADKKAGQMTKILDLLYKQKTRYMETDYEALYIHTKTHIRQRSLLLLYTNFETVASMRRQLPYFRKLAKDHLLMIVFFENTALKTLLEKPAETTEEIYHKTIAEKYFYEKQQIVRELAQYGIQALLTAPQNLTVNTVNKYLELKSRGMI</sequence>
<protein>
    <submittedName>
        <fullName evidence="3">DUF58 domain-containing protein</fullName>
    </submittedName>
</protein>
<gene>
    <name evidence="3" type="ORF">VB776_04910</name>
</gene>
<keyword evidence="1" id="KW-0472">Membrane</keyword>
<dbReference type="Pfam" id="PF01882">
    <property type="entry name" value="DUF58"/>
    <property type="match status" value="1"/>
</dbReference>
<evidence type="ECO:0000259" key="2">
    <source>
        <dbReference type="Pfam" id="PF01882"/>
    </source>
</evidence>
<dbReference type="Proteomes" id="UP001303899">
    <property type="component" value="Unassembled WGS sequence"/>
</dbReference>
<feature type="transmembrane region" description="Helical" evidence="1">
    <location>
        <begin position="37"/>
        <end position="59"/>
    </location>
</feature>
<proteinExistence type="predicted"/>
<organism evidence="3 4">
    <name type="scientific">Arcicella gelida</name>
    <dbReference type="NCBI Taxonomy" id="2984195"/>
    <lineage>
        <taxon>Bacteria</taxon>
        <taxon>Pseudomonadati</taxon>
        <taxon>Bacteroidota</taxon>
        <taxon>Cytophagia</taxon>
        <taxon>Cytophagales</taxon>
        <taxon>Flectobacillaceae</taxon>
        <taxon>Arcicella</taxon>
    </lineage>
</organism>
<accession>A0ABU5S197</accession>
<feature type="domain" description="DUF58" evidence="2">
    <location>
        <begin position="204"/>
        <end position="349"/>
    </location>
</feature>
<keyword evidence="4" id="KW-1185">Reference proteome</keyword>
<evidence type="ECO:0000313" key="4">
    <source>
        <dbReference type="Proteomes" id="UP001303899"/>
    </source>
</evidence>
<keyword evidence="1" id="KW-1133">Transmembrane helix</keyword>
<dbReference type="InterPro" id="IPR002881">
    <property type="entry name" value="DUF58"/>
</dbReference>
<reference evidence="3 4" key="1">
    <citation type="submission" date="2023-12" db="EMBL/GenBank/DDBJ databases">
        <title>Novel species of the genus Arcicella isolated from rivers.</title>
        <authorList>
            <person name="Lu H."/>
        </authorList>
    </citation>
    <scope>NUCLEOTIDE SEQUENCE [LARGE SCALE GENOMIC DNA]</scope>
    <source>
        <strain evidence="3 4">DC2W</strain>
    </source>
</reference>
<comment type="caution">
    <text evidence="3">The sequence shown here is derived from an EMBL/GenBank/DDBJ whole genome shotgun (WGS) entry which is preliminary data.</text>
</comment>
<dbReference type="PANTHER" id="PTHR33608">
    <property type="entry name" value="BLL2464 PROTEIN"/>
    <property type="match status" value="1"/>
</dbReference>
<name>A0ABU5S197_9BACT</name>
<dbReference type="EMBL" id="JAYGIL010000004">
    <property type="protein sequence ID" value="MEA5402239.1"/>
    <property type="molecule type" value="Genomic_DNA"/>
</dbReference>
<feature type="transmembrane region" description="Helical" evidence="1">
    <location>
        <begin position="12"/>
        <end position="31"/>
    </location>
</feature>
<dbReference type="PANTHER" id="PTHR33608:SF3">
    <property type="entry name" value="SLR2013 PROTEIN"/>
    <property type="match status" value="1"/>
</dbReference>
<evidence type="ECO:0000313" key="3">
    <source>
        <dbReference type="EMBL" id="MEA5402239.1"/>
    </source>
</evidence>
<keyword evidence="1" id="KW-0812">Transmembrane</keyword>